<keyword evidence="2" id="KW-1185">Reference proteome</keyword>
<evidence type="ECO:0000313" key="1">
    <source>
        <dbReference type="EMBL" id="EZA57598.1"/>
    </source>
</evidence>
<dbReference type="Proteomes" id="UP000053097">
    <property type="component" value="Unassembled WGS sequence"/>
</dbReference>
<organism evidence="1 2">
    <name type="scientific">Ooceraea biroi</name>
    <name type="common">Clonal raider ant</name>
    <name type="synonym">Cerapachys biroi</name>
    <dbReference type="NCBI Taxonomy" id="2015173"/>
    <lineage>
        <taxon>Eukaryota</taxon>
        <taxon>Metazoa</taxon>
        <taxon>Ecdysozoa</taxon>
        <taxon>Arthropoda</taxon>
        <taxon>Hexapoda</taxon>
        <taxon>Insecta</taxon>
        <taxon>Pterygota</taxon>
        <taxon>Neoptera</taxon>
        <taxon>Endopterygota</taxon>
        <taxon>Hymenoptera</taxon>
        <taxon>Apocrita</taxon>
        <taxon>Aculeata</taxon>
        <taxon>Formicoidea</taxon>
        <taxon>Formicidae</taxon>
        <taxon>Dorylinae</taxon>
        <taxon>Ooceraea</taxon>
    </lineage>
</organism>
<proteinExistence type="predicted"/>
<protein>
    <submittedName>
        <fullName evidence="1">Uncharacterized protein</fullName>
    </submittedName>
</protein>
<dbReference type="AlphaFoldDB" id="A0A026WNS5"/>
<name>A0A026WNS5_OOCBI</name>
<gene>
    <name evidence="1" type="ORF">X777_02138</name>
</gene>
<reference evidence="1 2" key="1">
    <citation type="journal article" date="2014" name="Curr. Biol.">
        <title>The genome of the clonal raider ant Cerapachys biroi.</title>
        <authorList>
            <person name="Oxley P.R."/>
            <person name="Ji L."/>
            <person name="Fetter-Pruneda I."/>
            <person name="McKenzie S.K."/>
            <person name="Li C."/>
            <person name="Hu H."/>
            <person name="Zhang G."/>
            <person name="Kronauer D.J."/>
        </authorList>
    </citation>
    <scope>NUCLEOTIDE SEQUENCE [LARGE SCALE GENOMIC DNA]</scope>
</reference>
<evidence type="ECO:0000313" key="2">
    <source>
        <dbReference type="Proteomes" id="UP000053097"/>
    </source>
</evidence>
<accession>A0A026WNS5</accession>
<dbReference type="EMBL" id="KK107144">
    <property type="protein sequence ID" value="EZA57598.1"/>
    <property type="molecule type" value="Genomic_DNA"/>
</dbReference>
<sequence>MFPGSLFMPSSTVICELFRNALLDSPSFKKFGRKDVPKLVRPGGLLYKFCVGLKKSPITGFAIFLD</sequence>